<evidence type="ECO:0000313" key="8">
    <source>
        <dbReference type="Proteomes" id="UP000887575"/>
    </source>
</evidence>
<feature type="domain" description="FYVE-type" evidence="7">
    <location>
        <begin position="425"/>
        <end position="488"/>
    </location>
</feature>
<evidence type="ECO:0000256" key="2">
    <source>
        <dbReference type="ARBA" id="ARBA00022771"/>
    </source>
</evidence>
<dbReference type="Pfam" id="PF11979">
    <property type="entry name" value="SARA_C"/>
    <property type="match status" value="1"/>
</dbReference>
<dbReference type="SMART" id="SM01421">
    <property type="entry name" value="DUF3480"/>
    <property type="match status" value="1"/>
</dbReference>
<feature type="compositionally biased region" description="Acidic residues" evidence="6">
    <location>
        <begin position="104"/>
        <end position="120"/>
    </location>
</feature>
<dbReference type="FunFam" id="3.30.40.10:FF:000084">
    <property type="entry name" value="Zinc finger, FYVE domain-containing 9b"/>
    <property type="match status" value="1"/>
</dbReference>
<evidence type="ECO:0000313" key="9">
    <source>
        <dbReference type="WBParaSite" id="MBELARI_LOCUS21381"/>
    </source>
</evidence>
<dbReference type="PROSITE" id="PS50178">
    <property type="entry name" value="ZF_FYVE"/>
    <property type="match status" value="1"/>
</dbReference>
<feature type="compositionally biased region" description="Basic and acidic residues" evidence="6">
    <location>
        <begin position="132"/>
        <end position="142"/>
    </location>
</feature>
<dbReference type="Gene3D" id="3.30.40.10">
    <property type="entry name" value="Zinc/RING finger domain, C3HC4 (zinc finger)"/>
    <property type="match status" value="1"/>
</dbReference>
<dbReference type="Gene3D" id="3.30.1360.220">
    <property type="entry name" value="Domain of unknown function (DUF3480), N-terminal subdomain"/>
    <property type="match status" value="1"/>
</dbReference>
<evidence type="ECO:0000256" key="1">
    <source>
        <dbReference type="ARBA" id="ARBA00022723"/>
    </source>
</evidence>
<feature type="region of interest" description="Disordered" evidence="6">
    <location>
        <begin position="174"/>
        <end position="253"/>
    </location>
</feature>
<dbReference type="InterPro" id="IPR022557">
    <property type="entry name" value="SARA-like_C"/>
</dbReference>
<keyword evidence="3" id="KW-0862">Zinc</keyword>
<dbReference type="Pfam" id="PF01363">
    <property type="entry name" value="FYVE"/>
    <property type="match status" value="1"/>
</dbReference>
<dbReference type="GO" id="GO:0016197">
    <property type="term" value="P:endosomal transport"/>
    <property type="evidence" value="ECO:0007669"/>
    <property type="project" value="TreeGrafter"/>
</dbReference>
<dbReference type="Proteomes" id="UP000887575">
    <property type="component" value="Unassembled WGS sequence"/>
</dbReference>
<feature type="coiled-coil region" evidence="5">
    <location>
        <begin position="336"/>
        <end position="365"/>
    </location>
</feature>
<dbReference type="SUPFAM" id="SSF57903">
    <property type="entry name" value="FYVE/PHD zinc finger"/>
    <property type="match status" value="1"/>
</dbReference>
<keyword evidence="2 4" id="KW-0863">Zinc-finger</keyword>
<dbReference type="SMART" id="SM00064">
    <property type="entry name" value="FYVE"/>
    <property type="match status" value="1"/>
</dbReference>
<dbReference type="InterPro" id="IPR017455">
    <property type="entry name" value="Znf_FYVE-rel"/>
</dbReference>
<keyword evidence="5" id="KW-0175">Coiled coil</keyword>
<dbReference type="WBParaSite" id="MBELARI_LOCUS21381">
    <property type="protein sequence ID" value="MBELARI_LOCUS21381"/>
    <property type="gene ID" value="MBELARI_LOCUS21381"/>
</dbReference>
<dbReference type="InterPro" id="IPR013083">
    <property type="entry name" value="Znf_RING/FYVE/PHD"/>
</dbReference>
<organism evidence="8 9">
    <name type="scientific">Mesorhabditis belari</name>
    <dbReference type="NCBI Taxonomy" id="2138241"/>
    <lineage>
        <taxon>Eukaryota</taxon>
        <taxon>Metazoa</taxon>
        <taxon>Ecdysozoa</taxon>
        <taxon>Nematoda</taxon>
        <taxon>Chromadorea</taxon>
        <taxon>Rhabditida</taxon>
        <taxon>Rhabditina</taxon>
        <taxon>Rhabditomorpha</taxon>
        <taxon>Rhabditoidea</taxon>
        <taxon>Rhabditidae</taxon>
        <taxon>Mesorhabditinae</taxon>
        <taxon>Mesorhabditis</taxon>
    </lineage>
</organism>
<feature type="compositionally biased region" description="Basic and acidic residues" evidence="6">
    <location>
        <begin position="174"/>
        <end position="186"/>
    </location>
</feature>
<keyword evidence="1" id="KW-0479">Metal-binding</keyword>
<feature type="compositionally biased region" description="Low complexity" evidence="6">
    <location>
        <begin position="121"/>
        <end position="131"/>
    </location>
</feature>
<reference evidence="9" key="1">
    <citation type="submission" date="2024-02" db="UniProtKB">
        <authorList>
            <consortium name="WormBaseParasite"/>
        </authorList>
    </citation>
    <scope>IDENTIFICATION</scope>
</reference>
<feature type="compositionally biased region" description="Low complexity" evidence="6">
    <location>
        <begin position="24"/>
        <end position="38"/>
    </location>
</feature>
<protein>
    <recommendedName>
        <fullName evidence="7">FYVE-type domain-containing protein</fullName>
    </recommendedName>
</protein>
<dbReference type="GO" id="GO:0031901">
    <property type="term" value="C:early endosome membrane"/>
    <property type="evidence" value="ECO:0007669"/>
    <property type="project" value="TreeGrafter"/>
</dbReference>
<dbReference type="CDD" id="cd15729">
    <property type="entry name" value="FYVE_endofin"/>
    <property type="match status" value="1"/>
</dbReference>
<dbReference type="GO" id="GO:0008270">
    <property type="term" value="F:zinc ion binding"/>
    <property type="evidence" value="ECO:0007669"/>
    <property type="project" value="UniProtKB-KW"/>
</dbReference>
<dbReference type="PANTHER" id="PTHR46319:SF3">
    <property type="entry name" value="ZINC FINGER FYVE DOMAIN-CONTAINING PROTEIN"/>
    <property type="match status" value="1"/>
</dbReference>
<evidence type="ECO:0000256" key="5">
    <source>
        <dbReference type="SAM" id="Coils"/>
    </source>
</evidence>
<name>A0AAF3F473_9BILA</name>
<feature type="compositionally biased region" description="Polar residues" evidence="6">
    <location>
        <begin position="233"/>
        <end position="242"/>
    </location>
</feature>
<dbReference type="Gene3D" id="3.30.500.40">
    <property type="match status" value="1"/>
</dbReference>
<feature type="region of interest" description="Disordered" evidence="6">
    <location>
        <begin position="1"/>
        <end position="161"/>
    </location>
</feature>
<evidence type="ECO:0000256" key="3">
    <source>
        <dbReference type="ARBA" id="ARBA00022833"/>
    </source>
</evidence>
<dbReference type="InterPro" id="IPR000306">
    <property type="entry name" value="Znf_FYVE"/>
</dbReference>
<feature type="compositionally biased region" description="Basic and acidic residues" evidence="6">
    <location>
        <begin position="91"/>
        <end position="103"/>
    </location>
</feature>
<sequence>MEAVPSMDDLLDEAEVEVRSPGNSTFHSTLSSFSPFSTPKTHRTPQQQDEMNTPIAFKKEIDELPNQSMNKSPNHPEQVDRVLPISSELNGHSDVELLERTQDMEEENEEQIEENDEEIPVEPASSPSRTPSPEEREIVEKPKVKKSLFFQATSNQPTNEDKDFEEALAYLGIDEKLDGGQSEKSKGQAGPSKESLNVIEEVLREPTCSSKEPVESGPSEKVIDHDLYDEQPQETTKVNESSFEVEEHSTSSGYDKEEILGWVHEMIDEMIYESLKTIEFLQEEQEIEQEPLEDQIDQDSLIVSDTNEEMIVVDDQPGTSEKGVSEEKTRVQVIEVENVKIDVVNEQEENEAAEVKEEEEDHAEMAIEVAEGLDFHDAQPEAGQRQRFEEQVIAVVHDMAQETNPMLLTESELKLGKTKPYWIPDSDCVLCMLCSVKFSLIVRRHHCRACGRVLCAACCNERATLAYLGDDEKKNKQRVCQPCLTMLDRIKEYENAAALAEVIDGGGSSRTRGVLKSRPIEVIAAIDGEEPGPSSSLNPPPIALEGTSVERKRSVVFRDGIRPGDARVSDPAEQSAVKALKKKPSRKRVHVTQKLASLKLEEEMVSFLPKEGDNLYIIKSPDGTIRRNQIDEIESRLKDDLPVEIILKRNLSCVLQRANNSSKPAERIFSVSSRGFFAVGIDEMVYIWSMSGEVEENECKVPTDVLQRISEMFESCLEVDGSGVRTVISRLPSIHSSSNGPSSICSTHILVYRPSIQETRSLSIQWPPHPFVIGISLHDKEFIWALASPNRLLLRLGLLNSWYPCPLINVPGREPVYGTDTNNTVLKVFTDFREWSYRMPNVPGSSVILKGNETLIRIPYLAKQQIKEIVETNSRMIAWQCGIAQEADSHLVCVQEGHSFTTQILAKGHSRQVTGATFVIFDSGLKSAEDIFQVTIVEDGIAVRLGGELLEKLVEALAEGKDWQAVSLKGGGEVRVQWKASRCFSESSHSQLLSPIDGLYLGDHFQYGLSLSRALSTAIQVNSSPDYTIRLSHVFHMGSTRIPFEDEAKIFSVAEMMARESAKYIDQHVAALMAMGIDLIAIRCLVSDSDVSLDISQWNGLEQERAHFATSMDQLLPILYGLLEYLPGGVHLEIHLSIVSSKDPLPFD</sequence>
<evidence type="ECO:0000256" key="4">
    <source>
        <dbReference type="PROSITE-ProRule" id="PRU00091"/>
    </source>
</evidence>
<keyword evidence="8" id="KW-1185">Reference proteome</keyword>
<accession>A0AAF3F473</accession>
<evidence type="ECO:0000259" key="7">
    <source>
        <dbReference type="PROSITE" id="PS50178"/>
    </source>
</evidence>
<dbReference type="InterPro" id="IPR011011">
    <property type="entry name" value="Znf_FYVE_PHD"/>
</dbReference>
<feature type="compositionally biased region" description="Polar residues" evidence="6">
    <location>
        <begin position="65"/>
        <end position="75"/>
    </location>
</feature>
<dbReference type="PANTHER" id="PTHR46319">
    <property type="entry name" value="ZINC FINGER FYVE DOMAIN-CONTAINING PROTEIN"/>
    <property type="match status" value="1"/>
</dbReference>
<proteinExistence type="predicted"/>
<dbReference type="AlphaFoldDB" id="A0AAF3F473"/>
<evidence type="ECO:0000256" key="6">
    <source>
        <dbReference type="SAM" id="MobiDB-lite"/>
    </source>
</evidence>